<dbReference type="Pfam" id="PF22917">
    <property type="entry name" value="PRISE"/>
    <property type="match status" value="1"/>
</dbReference>
<comment type="caution">
    <text evidence="2">The sequence shown here is derived from an EMBL/GenBank/DDBJ whole genome shotgun (WGS) entry which is preliminary data.</text>
</comment>
<proteinExistence type="predicted"/>
<organism evidence="2 3">
    <name type="scientific">Aspergillus udagawae</name>
    <dbReference type="NCBI Taxonomy" id="91492"/>
    <lineage>
        <taxon>Eukaryota</taxon>
        <taxon>Fungi</taxon>
        <taxon>Dikarya</taxon>
        <taxon>Ascomycota</taxon>
        <taxon>Pezizomycotina</taxon>
        <taxon>Eurotiomycetes</taxon>
        <taxon>Eurotiomycetidae</taxon>
        <taxon>Eurotiales</taxon>
        <taxon>Aspergillaceae</taxon>
        <taxon>Aspergillus</taxon>
        <taxon>Aspergillus subgen. Fumigati</taxon>
    </lineage>
</organism>
<dbReference type="PANTHER" id="PTHR32487">
    <property type="entry name" value="3-OXO-DELTA(4,5)-STEROID 5-BETA-REDUCTASE"/>
    <property type="match status" value="1"/>
</dbReference>
<dbReference type="CDD" id="cd08948">
    <property type="entry name" value="5beta-POR_like_SDR_a"/>
    <property type="match status" value="1"/>
</dbReference>
<accession>A0ABQ1AN94</accession>
<keyword evidence="3" id="KW-1185">Reference proteome</keyword>
<name>A0ABQ1AN94_9EURO</name>
<dbReference type="InterPro" id="IPR036291">
    <property type="entry name" value="NAD(P)-bd_dom_sf"/>
</dbReference>
<feature type="domain" description="PRISE-like Rossmann-fold" evidence="1">
    <location>
        <begin position="4"/>
        <end position="273"/>
    </location>
</feature>
<evidence type="ECO:0000259" key="1">
    <source>
        <dbReference type="Pfam" id="PF22917"/>
    </source>
</evidence>
<sequence>MPSAIVTGATGITGSAIVQHLCKDPEYGKVFSLSRSNPGYRNPKVQHAMLDLQASAEEMAESLKDISADYVYFCAYLARDDPAELSRVNGLMLSNFVRALEITGVTKTLKRFILTCGFKHYGVHLGHCKQPLAEDDPLLVKDQGGISWPPIFYYEQERILKDAATRGNWEWVVTLPEDVLGYARGNFMNEATALGLYCAVSKALPGSELPFPGCKANYFAFNCWTSANLHARFCLWAATAPGAGNNIFNVINGDTESFQNLWPRLAKRFGCKIPNPMFPHGGTPNTQGYGKYEATTVSFQNRHPLAAHTYELGVSADDNPKLFLQVDPEKWAKRRDVNDAWAKLRDRYKLDQKAWEKATWDFLTFVLGRDWSCVGTMSKARRLGWTGYADTWDELEETFETLEREGVLPPVEKLKRDF</sequence>
<reference evidence="2 3" key="1">
    <citation type="submission" date="2020-01" db="EMBL/GenBank/DDBJ databases">
        <title>Draft genome sequence of Aspergillus udagawae IFM 53868.</title>
        <authorList>
            <person name="Takahashi H."/>
            <person name="Yaguchi T."/>
        </authorList>
    </citation>
    <scope>NUCLEOTIDE SEQUENCE [LARGE SCALE GENOMIC DNA]</scope>
    <source>
        <strain evidence="2 3">IFM 53868</strain>
    </source>
</reference>
<gene>
    <name evidence="2" type="ORF">IFM53868_04282</name>
</gene>
<dbReference type="InterPro" id="IPR055222">
    <property type="entry name" value="PRISE-like_Rossmann-fold"/>
</dbReference>
<dbReference type="Proteomes" id="UP000465266">
    <property type="component" value="Unassembled WGS sequence"/>
</dbReference>
<dbReference type="EMBL" id="BLKG01000037">
    <property type="protein sequence ID" value="GFF84842.1"/>
    <property type="molecule type" value="Genomic_DNA"/>
</dbReference>
<protein>
    <submittedName>
        <fullName evidence="2">Uncharacterized protein C757.02c</fullName>
    </submittedName>
</protein>
<evidence type="ECO:0000313" key="2">
    <source>
        <dbReference type="EMBL" id="GFF84842.1"/>
    </source>
</evidence>
<dbReference type="SUPFAM" id="SSF51735">
    <property type="entry name" value="NAD(P)-binding Rossmann-fold domains"/>
    <property type="match status" value="1"/>
</dbReference>
<evidence type="ECO:0000313" key="3">
    <source>
        <dbReference type="Proteomes" id="UP000465266"/>
    </source>
</evidence>
<dbReference type="Gene3D" id="3.40.50.720">
    <property type="entry name" value="NAD(P)-binding Rossmann-like Domain"/>
    <property type="match status" value="1"/>
</dbReference>
<dbReference type="PANTHER" id="PTHR32487:SF0">
    <property type="entry name" value="3-OXO-DELTA(4,5)-STEROID 5-BETA-REDUCTASE"/>
    <property type="match status" value="1"/>
</dbReference>